<name>A0ABU7XYC2_9FLAO</name>
<dbReference type="Proteomes" id="UP001337305">
    <property type="component" value="Unassembled WGS sequence"/>
</dbReference>
<comment type="caution">
    <text evidence="1">The sequence shown here is derived from an EMBL/GenBank/DDBJ whole genome shotgun (WGS) entry which is preliminary data.</text>
</comment>
<dbReference type="RefSeq" id="WP_303307191.1">
    <property type="nucleotide sequence ID" value="NZ_JAODOP010000004.1"/>
</dbReference>
<reference evidence="1 2" key="1">
    <citation type="submission" date="2022-09" db="EMBL/GenBank/DDBJ databases">
        <title>Genome sequencing of Flavivirga sp. MEBiC05379.</title>
        <authorList>
            <person name="Oh H.-M."/>
            <person name="Kwon K.K."/>
            <person name="Park M.J."/>
            <person name="Yang S.-H."/>
        </authorList>
    </citation>
    <scope>NUCLEOTIDE SEQUENCE [LARGE SCALE GENOMIC DNA]</scope>
    <source>
        <strain evidence="1 2">MEBiC05379</strain>
    </source>
</reference>
<accession>A0ABU7XYC2</accession>
<dbReference type="PROSITE" id="PS51257">
    <property type="entry name" value="PROKAR_LIPOPROTEIN"/>
    <property type="match status" value="1"/>
</dbReference>
<evidence type="ECO:0000313" key="2">
    <source>
        <dbReference type="Proteomes" id="UP001337305"/>
    </source>
</evidence>
<sequence length="224" mass="26020">MKKYIRIVLITSLSFSCKQKQEKVPEVKPLTIAEKIANAHGFENWKHVASINFTFNVDRDSSHFERTWTWEPKTNNVIAISKNDTISYNRTKMDSTLTKTDSGFINDKYWLLVPFQLIWDEGLSISESKKEIAPISKIEMNKITLTYSKKGGYTPGDAYDIYYGDDFLIKEWIFREGNSNKPSMITTFENYQDFSGIKIALDHKKTEANWNLNFTNIKISLDQN</sequence>
<evidence type="ECO:0000313" key="1">
    <source>
        <dbReference type="EMBL" id="MEF3834882.1"/>
    </source>
</evidence>
<keyword evidence="2" id="KW-1185">Reference proteome</keyword>
<protein>
    <recommendedName>
        <fullName evidence="3">Selenophosphate synthetase</fullName>
    </recommendedName>
</protein>
<dbReference type="EMBL" id="JAODOP010000004">
    <property type="protein sequence ID" value="MEF3834882.1"/>
    <property type="molecule type" value="Genomic_DNA"/>
</dbReference>
<evidence type="ECO:0008006" key="3">
    <source>
        <dbReference type="Google" id="ProtNLM"/>
    </source>
</evidence>
<gene>
    <name evidence="1" type="ORF">N1F79_17245</name>
</gene>
<organism evidence="1 2">
    <name type="scientific">Flavivirga spongiicola</name>
    <dbReference type="NCBI Taxonomy" id="421621"/>
    <lineage>
        <taxon>Bacteria</taxon>
        <taxon>Pseudomonadati</taxon>
        <taxon>Bacteroidota</taxon>
        <taxon>Flavobacteriia</taxon>
        <taxon>Flavobacteriales</taxon>
        <taxon>Flavobacteriaceae</taxon>
        <taxon>Flavivirga</taxon>
    </lineage>
</organism>
<proteinExistence type="predicted"/>